<evidence type="ECO:0000313" key="3">
    <source>
        <dbReference type="Proteomes" id="UP000034704"/>
    </source>
</evidence>
<accession>A0A0G0ZGK9</accession>
<protein>
    <submittedName>
        <fullName evidence="2">Uncharacterized protein</fullName>
    </submittedName>
</protein>
<dbReference type="AlphaFoldDB" id="A0A0G0ZGK9"/>
<name>A0A0G0ZGK9_9BACT</name>
<evidence type="ECO:0000313" key="2">
    <source>
        <dbReference type="EMBL" id="KKS47900.1"/>
    </source>
</evidence>
<evidence type="ECO:0000256" key="1">
    <source>
        <dbReference type="SAM" id="Phobius"/>
    </source>
</evidence>
<feature type="transmembrane region" description="Helical" evidence="1">
    <location>
        <begin position="20"/>
        <end position="38"/>
    </location>
</feature>
<comment type="caution">
    <text evidence="2">The sequence shown here is derived from an EMBL/GenBank/DDBJ whole genome shotgun (WGS) entry which is preliminary data.</text>
</comment>
<keyword evidence="1" id="KW-1133">Transmembrane helix</keyword>
<keyword evidence="1" id="KW-0812">Transmembrane</keyword>
<sequence>MLFTSLIRNIIQFKDGGINIGLTAIFLLVIANIATASLCDTNILLIQPPHFFCGTIDFVTLTTITRRLTYCNSRCVIWGFLVYFQSVDMRV</sequence>
<gene>
    <name evidence="2" type="ORF">UV12_C0004G0008</name>
</gene>
<organism evidence="2 3">
    <name type="scientific">Candidatus Nomurabacteria bacterium GW2011_GWC2_42_20</name>
    <dbReference type="NCBI Taxonomy" id="1618756"/>
    <lineage>
        <taxon>Bacteria</taxon>
        <taxon>Candidatus Nomuraibacteriota</taxon>
    </lineage>
</organism>
<dbReference type="EMBL" id="LCDG01000004">
    <property type="protein sequence ID" value="KKS47900.1"/>
    <property type="molecule type" value="Genomic_DNA"/>
</dbReference>
<dbReference type="Proteomes" id="UP000034704">
    <property type="component" value="Unassembled WGS sequence"/>
</dbReference>
<proteinExistence type="predicted"/>
<reference evidence="2 3" key="1">
    <citation type="journal article" date="2015" name="Nature">
        <title>rRNA introns, odd ribosomes, and small enigmatic genomes across a large radiation of phyla.</title>
        <authorList>
            <person name="Brown C.T."/>
            <person name="Hug L.A."/>
            <person name="Thomas B.C."/>
            <person name="Sharon I."/>
            <person name="Castelle C.J."/>
            <person name="Singh A."/>
            <person name="Wilkins M.J."/>
            <person name="Williams K.H."/>
            <person name="Banfield J.F."/>
        </authorList>
    </citation>
    <scope>NUCLEOTIDE SEQUENCE [LARGE SCALE GENOMIC DNA]</scope>
</reference>
<keyword evidence="1" id="KW-0472">Membrane</keyword>